<evidence type="ECO:0000256" key="8">
    <source>
        <dbReference type="SAM" id="SignalP"/>
    </source>
</evidence>
<keyword evidence="4 7" id="KW-0133">Cell shape</keyword>
<dbReference type="InterPro" id="IPR052905">
    <property type="entry name" value="LD-transpeptidase_YkuD-like"/>
</dbReference>
<organism evidence="10 11">
    <name type="scientific">Fulvivirga imtechensis AK7</name>
    <dbReference type="NCBI Taxonomy" id="1237149"/>
    <lineage>
        <taxon>Bacteria</taxon>
        <taxon>Pseudomonadati</taxon>
        <taxon>Bacteroidota</taxon>
        <taxon>Cytophagia</taxon>
        <taxon>Cytophagales</taxon>
        <taxon>Fulvivirgaceae</taxon>
        <taxon>Fulvivirga</taxon>
    </lineage>
</organism>
<evidence type="ECO:0000256" key="3">
    <source>
        <dbReference type="ARBA" id="ARBA00022679"/>
    </source>
</evidence>
<dbReference type="InterPro" id="IPR038063">
    <property type="entry name" value="Transpep_catalytic_dom"/>
</dbReference>
<dbReference type="AlphaFoldDB" id="L8JN69"/>
<dbReference type="GO" id="GO:0016740">
    <property type="term" value="F:transferase activity"/>
    <property type="evidence" value="ECO:0007669"/>
    <property type="project" value="UniProtKB-KW"/>
</dbReference>
<evidence type="ECO:0000256" key="6">
    <source>
        <dbReference type="ARBA" id="ARBA00023316"/>
    </source>
</evidence>
<feature type="active site" description="Proton donor/acceptor" evidence="7">
    <location>
        <position position="424"/>
    </location>
</feature>
<gene>
    <name evidence="10" type="ORF">C900_04893</name>
</gene>
<dbReference type="SUPFAM" id="SSF47090">
    <property type="entry name" value="PGBD-like"/>
    <property type="match status" value="1"/>
</dbReference>
<keyword evidence="6 7" id="KW-0961">Cell wall biogenesis/degradation</keyword>
<dbReference type="EMBL" id="AMZN01000070">
    <property type="protein sequence ID" value="ELR69668.1"/>
    <property type="molecule type" value="Genomic_DNA"/>
</dbReference>
<keyword evidence="3" id="KW-0808">Transferase</keyword>
<dbReference type="CDD" id="cd16913">
    <property type="entry name" value="YkuD_like"/>
    <property type="match status" value="1"/>
</dbReference>
<dbReference type="Pfam" id="PF03734">
    <property type="entry name" value="YkuD"/>
    <property type="match status" value="1"/>
</dbReference>
<dbReference type="GO" id="GO:0008360">
    <property type="term" value="P:regulation of cell shape"/>
    <property type="evidence" value="ECO:0007669"/>
    <property type="project" value="UniProtKB-UniRule"/>
</dbReference>
<evidence type="ECO:0000313" key="11">
    <source>
        <dbReference type="Proteomes" id="UP000011135"/>
    </source>
</evidence>
<dbReference type="eggNOG" id="COG2989">
    <property type="taxonomic scope" value="Bacteria"/>
</dbReference>
<dbReference type="Pfam" id="PF20142">
    <property type="entry name" value="Scaffold"/>
    <property type="match status" value="1"/>
</dbReference>
<dbReference type="PATRIC" id="fig|1237149.3.peg.4361"/>
<evidence type="ECO:0000313" key="10">
    <source>
        <dbReference type="EMBL" id="ELR69668.1"/>
    </source>
</evidence>
<keyword evidence="11" id="KW-1185">Reference proteome</keyword>
<dbReference type="UniPathway" id="UPA00219"/>
<evidence type="ECO:0000259" key="9">
    <source>
        <dbReference type="PROSITE" id="PS52029"/>
    </source>
</evidence>
<protein>
    <submittedName>
        <fullName evidence="10">Peptidoglycan-binding domain protein</fullName>
    </submittedName>
</protein>
<dbReference type="Pfam" id="PF01471">
    <property type="entry name" value="PG_binding_1"/>
    <property type="match status" value="1"/>
</dbReference>
<dbReference type="PANTHER" id="PTHR41533:SF2">
    <property type="entry name" value="BLR7131 PROTEIN"/>
    <property type="match status" value="1"/>
</dbReference>
<evidence type="ECO:0000256" key="7">
    <source>
        <dbReference type="PROSITE-ProRule" id="PRU01373"/>
    </source>
</evidence>
<dbReference type="InterPro" id="IPR045380">
    <property type="entry name" value="LD_TPept_scaffold_dom"/>
</dbReference>
<dbReference type="OrthoDB" id="9778545at2"/>
<sequence>MKTLLTILIYILSGTLHAQSDKISNNEIRRIIELKQYNIDGELMFCKKTLPEFYFDRAFKPAWTNDDNISELIEQIKLAENEGLNTSDYHYEYLKTNYTGMHSLTPEMDILLTDAYLLFASHLIAGKVDPVTLNAEWRATRKETNLKKLLAEALDNIEIARSLNSLKPTYKTYVRLKSALKSYRKIKSNGGWPRIPEGESIKPKATDPRIPLIRKRLAVTGLLAHEPVADSLVYDAELESAVKVFQKKNGLEADGVIGKGTFNVMNETVDKRIQQIILNMERCRWLPLDMGAHYILVNIANYELEVVKNNELQLEMDVVVGKPYRKTPVFSQKMLYIVFNPYWTIPPTILHNDIIPAVRNNLNYLRKNNIKVIKGNTEIDPSSINWAEAKPGNFPYQLRQDPGLDNALGVVKFMFPNPYNVYMHDTNHRELFSKTDRALSSGCIRLSRPIDLAVYLLKDHPAEWTEERINKVIGKDKNYTVMLAEEVDVHILYWTAFVDENGSINFRKDIYDRDEVLWRALQKSPPSI</sequence>
<dbReference type="Gene3D" id="1.10.101.10">
    <property type="entry name" value="PGBD-like superfamily/PGBD"/>
    <property type="match status" value="1"/>
</dbReference>
<evidence type="ECO:0000256" key="2">
    <source>
        <dbReference type="ARBA" id="ARBA00005992"/>
    </source>
</evidence>
<keyword evidence="8" id="KW-0732">Signal</keyword>
<keyword evidence="5 7" id="KW-0573">Peptidoglycan synthesis</keyword>
<feature type="domain" description="L,D-TPase catalytic" evidence="9">
    <location>
        <begin position="293"/>
        <end position="470"/>
    </location>
</feature>
<dbReference type="PROSITE" id="PS52029">
    <property type="entry name" value="LD_TPASE"/>
    <property type="match status" value="1"/>
</dbReference>
<dbReference type="Gene3D" id="2.40.440.10">
    <property type="entry name" value="L,D-transpeptidase catalytic domain-like"/>
    <property type="match status" value="1"/>
</dbReference>
<dbReference type="InterPro" id="IPR036365">
    <property type="entry name" value="PGBD-like_sf"/>
</dbReference>
<dbReference type="GO" id="GO:0004180">
    <property type="term" value="F:carboxypeptidase activity"/>
    <property type="evidence" value="ECO:0007669"/>
    <property type="project" value="UniProtKB-ARBA"/>
</dbReference>
<dbReference type="GO" id="GO:0009252">
    <property type="term" value="P:peptidoglycan biosynthetic process"/>
    <property type="evidence" value="ECO:0007669"/>
    <property type="project" value="UniProtKB-UniPathway"/>
</dbReference>
<comment type="caution">
    <text evidence="10">The sequence shown here is derived from an EMBL/GenBank/DDBJ whole genome shotgun (WGS) entry which is preliminary data.</text>
</comment>
<evidence type="ECO:0000256" key="1">
    <source>
        <dbReference type="ARBA" id="ARBA00004752"/>
    </source>
</evidence>
<evidence type="ECO:0000256" key="5">
    <source>
        <dbReference type="ARBA" id="ARBA00022984"/>
    </source>
</evidence>
<dbReference type="Proteomes" id="UP000011135">
    <property type="component" value="Unassembled WGS sequence"/>
</dbReference>
<dbReference type="RefSeq" id="WP_009582046.1">
    <property type="nucleotide sequence ID" value="NZ_AMZN01000070.1"/>
</dbReference>
<proteinExistence type="inferred from homology"/>
<feature type="active site" description="Nucleophile" evidence="7">
    <location>
        <position position="443"/>
    </location>
</feature>
<comment type="pathway">
    <text evidence="1 7">Cell wall biogenesis; peptidoglycan biosynthesis.</text>
</comment>
<dbReference type="InterPro" id="IPR005490">
    <property type="entry name" value="LD_TPept_cat_dom"/>
</dbReference>
<dbReference type="SUPFAM" id="SSF141523">
    <property type="entry name" value="L,D-transpeptidase catalytic domain-like"/>
    <property type="match status" value="1"/>
</dbReference>
<dbReference type="InterPro" id="IPR002477">
    <property type="entry name" value="Peptidoglycan-bd-like"/>
</dbReference>
<dbReference type="PANTHER" id="PTHR41533">
    <property type="entry name" value="L,D-TRANSPEPTIDASE HI_1667-RELATED"/>
    <property type="match status" value="1"/>
</dbReference>
<reference evidence="10 11" key="1">
    <citation type="submission" date="2012-12" db="EMBL/GenBank/DDBJ databases">
        <title>Genome assembly of Fulvivirga imtechensis AK7.</title>
        <authorList>
            <person name="Nupur N."/>
            <person name="Khatri I."/>
            <person name="Kumar R."/>
            <person name="Subramanian S."/>
            <person name="Pinnaka A."/>
        </authorList>
    </citation>
    <scope>NUCLEOTIDE SEQUENCE [LARGE SCALE GENOMIC DNA]</scope>
    <source>
        <strain evidence="10 11">AK7</strain>
    </source>
</reference>
<dbReference type="STRING" id="1237149.C900_04893"/>
<dbReference type="GO" id="GO:0071555">
    <property type="term" value="P:cell wall organization"/>
    <property type="evidence" value="ECO:0007669"/>
    <property type="project" value="UniProtKB-UniRule"/>
</dbReference>
<comment type="similarity">
    <text evidence="2">Belongs to the YkuD family.</text>
</comment>
<feature type="chain" id="PRO_5003993196" evidence="8">
    <location>
        <begin position="19"/>
        <end position="528"/>
    </location>
</feature>
<name>L8JN69_9BACT</name>
<dbReference type="InterPro" id="IPR036366">
    <property type="entry name" value="PGBDSf"/>
</dbReference>
<accession>L8JN69</accession>
<feature type="signal peptide" evidence="8">
    <location>
        <begin position="1"/>
        <end position="18"/>
    </location>
</feature>
<evidence type="ECO:0000256" key="4">
    <source>
        <dbReference type="ARBA" id="ARBA00022960"/>
    </source>
</evidence>